<keyword evidence="2" id="KW-1185">Reference proteome</keyword>
<sequence length="153" mass="17021">MSILPSRLYSLFFIILFLLLQSSISAADNSISLVGNQGYDLVSYQQKSGPVRGNGNHVAFYQGVAYIFATAENKKTFAANPEKYLPAYGGYCAYGVSVGHKVISDPLAWKIVNNKLYLNLNQQIQEIWAKDIPGNIKKADEQWIKIKDKSPSI</sequence>
<organism evidence="1 2">
    <name type="scientific">Legionella santicrucis</name>
    <dbReference type="NCBI Taxonomy" id="45074"/>
    <lineage>
        <taxon>Bacteria</taxon>
        <taxon>Pseudomonadati</taxon>
        <taxon>Pseudomonadota</taxon>
        <taxon>Gammaproteobacteria</taxon>
        <taxon>Legionellales</taxon>
        <taxon>Legionellaceae</taxon>
        <taxon>Legionella</taxon>
    </lineage>
</organism>
<evidence type="ECO:0000313" key="1">
    <source>
        <dbReference type="EMBL" id="KTD61009.1"/>
    </source>
</evidence>
<name>A0A0W0YVV3_9GAMM</name>
<comment type="caution">
    <text evidence="1">The sequence shown here is derived from an EMBL/GenBank/DDBJ whole genome shotgun (WGS) entry which is preliminary data.</text>
</comment>
<proteinExistence type="predicted"/>
<gene>
    <name evidence="1" type="ORF">Lsan_1907</name>
</gene>
<dbReference type="Proteomes" id="UP000054703">
    <property type="component" value="Unassembled WGS sequence"/>
</dbReference>
<dbReference type="EMBL" id="LNYU01000044">
    <property type="protein sequence ID" value="KTD61009.1"/>
    <property type="molecule type" value="Genomic_DNA"/>
</dbReference>
<dbReference type="RefSeq" id="WP_237762091.1">
    <property type="nucleotide sequence ID" value="NZ_CAAAIH010000056.1"/>
</dbReference>
<evidence type="ECO:0000313" key="2">
    <source>
        <dbReference type="Proteomes" id="UP000054703"/>
    </source>
</evidence>
<evidence type="ECO:0008006" key="3">
    <source>
        <dbReference type="Google" id="ProtNLM"/>
    </source>
</evidence>
<dbReference type="STRING" id="45074.Lsan_1907"/>
<dbReference type="AlphaFoldDB" id="A0A0W0YVV3"/>
<reference evidence="1 2" key="1">
    <citation type="submission" date="2015-11" db="EMBL/GenBank/DDBJ databases">
        <title>Genomic analysis of 38 Legionella species identifies large and diverse effector repertoires.</title>
        <authorList>
            <person name="Burstein D."/>
            <person name="Amaro F."/>
            <person name="Zusman T."/>
            <person name="Lifshitz Z."/>
            <person name="Cohen O."/>
            <person name="Gilbert J.A."/>
            <person name="Pupko T."/>
            <person name="Shuman H.A."/>
            <person name="Segal G."/>
        </authorList>
    </citation>
    <scope>NUCLEOTIDE SEQUENCE [LARGE SCALE GENOMIC DNA]</scope>
    <source>
        <strain evidence="1 2">SC-63-C7</strain>
    </source>
</reference>
<dbReference type="PATRIC" id="fig|45074.5.peg.2036"/>
<dbReference type="NCBIfam" id="NF041384">
    <property type="entry name" value="YHS_seleno_dom"/>
    <property type="match status" value="1"/>
</dbReference>
<accession>A0A0W0YVV3</accession>
<protein>
    <recommendedName>
        <fullName evidence="3">YHS domain protein</fullName>
    </recommendedName>
</protein>